<dbReference type="PANTHER" id="PTHR31435">
    <property type="entry name" value="PROTEIN NATD1"/>
    <property type="match status" value="1"/>
</dbReference>
<evidence type="ECO:0000259" key="1">
    <source>
        <dbReference type="PROSITE" id="PS51186"/>
    </source>
</evidence>
<organism evidence="3 4">
    <name type="scientific">Nocardioides potassii</name>
    <dbReference type="NCBI Taxonomy" id="2911371"/>
    <lineage>
        <taxon>Bacteria</taxon>
        <taxon>Bacillati</taxon>
        <taxon>Actinomycetota</taxon>
        <taxon>Actinomycetes</taxon>
        <taxon>Propionibacteriales</taxon>
        <taxon>Nocardioidaceae</taxon>
        <taxon>Nocardioides</taxon>
    </lineage>
</organism>
<gene>
    <name evidence="3" type="ORF">L2K70_12365</name>
</gene>
<dbReference type="Proteomes" id="UP001201161">
    <property type="component" value="Unassembled WGS sequence"/>
</dbReference>
<dbReference type="RefSeq" id="WP_236402318.1">
    <property type="nucleotide sequence ID" value="NZ_JAKJHZ010000007.1"/>
</dbReference>
<evidence type="ECO:0000313" key="4">
    <source>
        <dbReference type="Proteomes" id="UP001201161"/>
    </source>
</evidence>
<name>A0ABS9HD47_9ACTN</name>
<reference evidence="3 4" key="1">
    <citation type="submission" date="2022-01" db="EMBL/GenBank/DDBJ databases">
        <title>Nocardioides sp. nov., an actinomycete isolated from mining soil.</title>
        <authorList>
            <person name="Liu L."/>
        </authorList>
    </citation>
    <scope>NUCLEOTIDE SEQUENCE [LARGE SCALE GENOMIC DNA]</scope>
    <source>
        <strain evidence="3 4">KLBMP 9356</strain>
    </source>
</reference>
<accession>A0ABS9HD47</accession>
<feature type="domain" description="N-acetyltransferase" evidence="1">
    <location>
        <begin position="1"/>
        <end position="92"/>
    </location>
</feature>
<dbReference type="SUPFAM" id="SSF55729">
    <property type="entry name" value="Acyl-CoA N-acyltransferases (Nat)"/>
    <property type="match status" value="1"/>
</dbReference>
<sequence length="92" mass="10239">MDIVFVDSPDHDRYELRDGDALIGLIAYRLHGDTITLVHTEVRDEYEGQGHAARLARGALDDARSRGLTVVPSCPYVASYIEKHPEYADLVA</sequence>
<protein>
    <submittedName>
        <fullName evidence="3">N-acetyltransferase</fullName>
    </submittedName>
</protein>
<evidence type="ECO:0000259" key="2">
    <source>
        <dbReference type="PROSITE" id="PS51729"/>
    </source>
</evidence>
<dbReference type="PROSITE" id="PS51729">
    <property type="entry name" value="GNAT_YJDJ"/>
    <property type="match status" value="1"/>
</dbReference>
<dbReference type="InterPro" id="IPR000182">
    <property type="entry name" value="GNAT_dom"/>
</dbReference>
<comment type="caution">
    <text evidence="3">The sequence shown here is derived from an EMBL/GenBank/DDBJ whole genome shotgun (WGS) entry which is preliminary data.</text>
</comment>
<dbReference type="Gene3D" id="3.40.630.30">
    <property type="match status" value="1"/>
</dbReference>
<feature type="domain" description="N-acetyltransferase" evidence="2">
    <location>
        <begin position="6"/>
        <end position="92"/>
    </location>
</feature>
<dbReference type="PROSITE" id="PS51186">
    <property type="entry name" value="GNAT"/>
    <property type="match status" value="1"/>
</dbReference>
<dbReference type="InterPro" id="IPR031165">
    <property type="entry name" value="GNAT_YJDJ"/>
</dbReference>
<dbReference type="EMBL" id="JAKJHZ010000007">
    <property type="protein sequence ID" value="MCF6378399.1"/>
    <property type="molecule type" value="Genomic_DNA"/>
</dbReference>
<keyword evidence="4" id="KW-1185">Reference proteome</keyword>
<dbReference type="InterPro" id="IPR016181">
    <property type="entry name" value="Acyl_CoA_acyltransferase"/>
</dbReference>
<dbReference type="InterPro" id="IPR045057">
    <property type="entry name" value="Gcn5-rel_NAT"/>
</dbReference>
<proteinExistence type="predicted"/>
<dbReference type="Pfam" id="PF14542">
    <property type="entry name" value="Acetyltransf_CG"/>
    <property type="match status" value="1"/>
</dbReference>
<evidence type="ECO:0000313" key="3">
    <source>
        <dbReference type="EMBL" id="MCF6378399.1"/>
    </source>
</evidence>
<dbReference type="PANTHER" id="PTHR31435:SF10">
    <property type="entry name" value="BSR4717 PROTEIN"/>
    <property type="match status" value="1"/>
</dbReference>